<sequence length="153" mass="16736">MRKTIIGVLVIILGIILISIAVTSSHSIKYENTIILPSNETSVIPYNGSSEIIFSYNFSEPVTVSGYPSSATTTNDSKIYVICFFSTDPGKIEVFNPNNVTSILYYSLYESSGLGLYSEYLFVIGPASIIAGIVLVIYDKVAKTNIKTNNKKK</sequence>
<keyword evidence="1" id="KW-1133">Transmembrane helix</keyword>
<gene>
    <name evidence="2" type="ORF">B6F84_12370</name>
</gene>
<proteinExistence type="predicted"/>
<evidence type="ECO:0000313" key="3">
    <source>
        <dbReference type="Proteomes" id="UP000193404"/>
    </source>
</evidence>
<dbReference type="AlphaFoldDB" id="A0A1W6K2H2"/>
<dbReference type="EMBL" id="CP020477">
    <property type="protein sequence ID" value="ARM76728.1"/>
    <property type="molecule type" value="Genomic_DNA"/>
</dbReference>
<dbReference type="STRING" id="282676.B6F84_12370"/>
<keyword evidence="1" id="KW-0812">Transmembrane</keyword>
<reference evidence="2 3" key="1">
    <citation type="submission" date="2017-03" db="EMBL/GenBank/DDBJ databases">
        <title>Sulfur activation and transportation mechanism of thermophilic Archaea Acidianus manzaensis YN-25.</title>
        <authorList>
            <person name="Ma Y."/>
            <person name="Yang Y."/>
            <person name="Xia J."/>
        </authorList>
    </citation>
    <scope>NUCLEOTIDE SEQUENCE [LARGE SCALE GENOMIC DNA]</scope>
    <source>
        <strain evidence="2 3">YN-25</strain>
    </source>
</reference>
<dbReference type="KEGG" id="aman:B6F84_12370"/>
<evidence type="ECO:0000313" key="2">
    <source>
        <dbReference type="EMBL" id="ARM76728.1"/>
    </source>
</evidence>
<organism evidence="2 3">
    <name type="scientific">Acidianus manzaensis</name>
    <dbReference type="NCBI Taxonomy" id="282676"/>
    <lineage>
        <taxon>Archaea</taxon>
        <taxon>Thermoproteota</taxon>
        <taxon>Thermoprotei</taxon>
        <taxon>Sulfolobales</taxon>
        <taxon>Sulfolobaceae</taxon>
        <taxon>Acidianus</taxon>
    </lineage>
</organism>
<name>A0A1W6K2H2_9CREN</name>
<dbReference type="OrthoDB" id="41789at2157"/>
<feature type="transmembrane region" description="Helical" evidence="1">
    <location>
        <begin position="120"/>
        <end position="138"/>
    </location>
</feature>
<dbReference type="GeneID" id="41591732"/>
<dbReference type="Proteomes" id="UP000193404">
    <property type="component" value="Chromosome"/>
</dbReference>
<protein>
    <submittedName>
        <fullName evidence="2">Uncharacterized protein</fullName>
    </submittedName>
</protein>
<keyword evidence="3" id="KW-1185">Reference proteome</keyword>
<accession>A0A1W6K2H2</accession>
<dbReference type="RefSeq" id="WP_148692522.1">
    <property type="nucleotide sequence ID" value="NZ_CP020477.1"/>
</dbReference>
<evidence type="ECO:0000256" key="1">
    <source>
        <dbReference type="SAM" id="Phobius"/>
    </source>
</evidence>
<keyword evidence="1" id="KW-0472">Membrane</keyword>